<dbReference type="SMART" id="SM00060">
    <property type="entry name" value="FN3"/>
    <property type="match status" value="30"/>
</dbReference>
<feature type="domain" description="Fibronectin type-III" evidence="3">
    <location>
        <begin position="2159"/>
        <end position="2253"/>
    </location>
</feature>
<evidence type="ECO:0000313" key="4">
    <source>
        <dbReference type="EMBL" id="CEK95435.1"/>
    </source>
</evidence>
<feature type="domain" description="Fibronectin type-III" evidence="3">
    <location>
        <begin position="738"/>
        <end position="832"/>
    </location>
</feature>
<dbReference type="InterPro" id="IPR013783">
    <property type="entry name" value="Ig-like_fold"/>
</dbReference>
<protein>
    <recommendedName>
        <fullName evidence="3">Fibronectin type-III domain-containing protein</fullName>
    </recommendedName>
</protein>
<feature type="domain" description="Fibronectin type-III" evidence="3">
    <location>
        <begin position="941"/>
        <end position="1035"/>
    </location>
</feature>
<feature type="domain" description="Fibronectin type-III" evidence="3">
    <location>
        <begin position="839"/>
        <end position="935"/>
    </location>
</feature>
<feature type="domain" description="Fibronectin type-III" evidence="3">
    <location>
        <begin position="1551"/>
        <end position="1645"/>
    </location>
</feature>
<evidence type="ECO:0000256" key="2">
    <source>
        <dbReference type="SAM" id="MobiDB-lite"/>
    </source>
</evidence>
<dbReference type="EMBL" id="HACG01048570">
    <property type="protein sequence ID" value="CEK95435.1"/>
    <property type="molecule type" value="Transcribed_RNA"/>
</dbReference>
<feature type="domain" description="Fibronectin type-III" evidence="3">
    <location>
        <begin position="2566"/>
        <end position="2662"/>
    </location>
</feature>
<feature type="domain" description="Fibronectin type-III" evidence="3">
    <location>
        <begin position="2261"/>
        <end position="2356"/>
    </location>
</feature>
<feature type="domain" description="Fibronectin type-III" evidence="3">
    <location>
        <begin position="2664"/>
        <end position="2762"/>
    </location>
</feature>
<feature type="domain" description="Fibronectin type-III" evidence="3">
    <location>
        <begin position="1652"/>
        <end position="1748"/>
    </location>
</feature>
<dbReference type="FunFam" id="2.60.40.10:FF:002291">
    <property type="match status" value="1"/>
</dbReference>
<evidence type="ECO:0000259" key="3">
    <source>
        <dbReference type="PROSITE" id="PS50853"/>
    </source>
</evidence>
<dbReference type="SUPFAM" id="SSF49265">
    <property type="entry name" value="Fibronectin type III"/>
    <property type="match status" value="16"/>
</dbReference>
<feature type="domain" description="Fibronectin type-III" evidence="3">
    <location>
        <begin position="124"/>
        <end position="223"/>
    </location>
</feature>
<feature type="domain" description="Fibronectin type-III" evidence="3">
    <location>
        <begin position="1854"/>
        <end position="1949"/>
    </location>
</feature>
<evidence type="ECO:0000256" key="1">
    <source>
        <dbReference type="ARBA" id="ARBA00023319"/>
    </source>
</evidence>
<feature type="domain" description="Fibronectin type-III" evidence="3">
    <location>
        <begin position="2465"/>
        <end position="2560"/>
    </location>
</feature>
<feature type="region of interest" description="Disordered" evidence="2">
    <location>
        <begin position="819"/>
        <end position="863"/>
    </location>
</feature>
<feature type="region of interest" description="Disordered" evidence="2">
    <location>
        <begin position="1128"/>
        <end position="1149"/>
    </location>
</feature>
<feature type="domain" description="Fibronectin type-III" evidence="3">
    <location>
        <begin position="1955"/>
        <end position="2050"/>
    </location>
</feature>
<dbReference type="GO" id="GO:0030017">
    <property type="term" value="C:sarcomere"/>
    <property type="evidence" value="ECO:0007669"/>
    <property type="project" value="UniProtKB-ARBA"/>
</dbReference>
<feature type="domain" description="Fibronectin type-III" evidence="3">
    <location>
        <begin position="331"/>
        <end position="426"/>
    </location>
</feature>
<feature type="domain" description="Fibronectin type-III" evidence="3">
    <location>
        <begin position="1040"/>
        <end position="1139"/>
    </location>
</feature>
<organism evidence="4">
    <name type="scientific">Arion vulgaris</name>
    <dbReference type="NCBI Taxonomy" id="1028688"/>
    <lineage>
        <taxon>Eukaryota</taxon>
        <taxon>Metazoa</taxon>
        <taxon>Spiralia</taxon>
        <taxon>Lophotrochozoa</taxon>
        <taxon>Mollusca</taxon>
        <taxon>Gastropoda</taxon>
        <taxon>Heterobranchia</taxon>
        <taxon>Euthyneura</taxon>
        <taxon>Panpulmonata</taxon>
        <taxon>Eupulmonata</taxon>
        <taxon>Stylommatophora</taxon>
        <taxon>Helicina</taxon>
        <taxon>Arionoidea</taxon>
        <taxon>Arionidae</taxon>
        <taxon>Arion</taxon>
    </lineage>
</organism>
<dbReference type="Gene3D" id="2.60.40.10">
    <property type="entry name" value="Immunoglobulins"/>
    <property type="match status" value="31"/>
</dbReference>
<gene>
    <name evidence="4" type="primary">ORF206886</name>
</gene>
<dbReference type="InterPro" id="IPR036116">
    <property type="entry name" value="FN3_sf"/>
</dbReference>
<feature type="domain" description="Fibronectin type-III" evidence="3">
    <location>
        <begin position="1147"/>
        <end position="1240"/>
    </location>
</feature>
<feature type="domain" description="Fibronectin type-III" evidence="3">
    <location>
        <begin position="1349"/>
        <end position="1443"/>
    </location>
</feature>
<feature type="domain" description="Fibronectin type-III" evidence="3">
    <location>
        <begin position="1449"/>
        <end position="1544"/>
    </location>
</feature>
<feature type="domain" description="Fibronectin type-III" evidence="3">
    <location>
        <begin position="3073"/>
        <end position="3138"/>
    </location>
</feature>
<dbReference type="FunFam" id="2.60.40.10:FF:000127">
    <property type="entry name" value="titin isoform X1"/>
    <property type="match status" value="1"/>
</dbReference>
<feature type="domain" description="Fibronectin type-III" evidence="3">
    <location>
        <begin position="2871"/>
        <end position="2965"/>
    </location>
</feature>
<feature type="compositionally biased region" description="Polar residues" evidence="2">
    <location>
        <begin position="846"/>
        <end position="855"/>
    </location>
</feature>
<feature type="domain" description="Fibronectin type-III" evidence="3">
    <location>
        <begin position="1247"/>
        <end position="1342"/>
    </location>
</feature>
<name>A0A0B7BTH9_9EUPU</name>
<feature type="domain" description="Fibronectin type-III" evidence="3">
    <location>
        <begin position="636"/>
        <end position="731"/>
    </location>
</feature>
<dbReference type="PRINTS" id="PR00014">
    <property type="entry name" value="FNTYPEIII"/>
</dbReference>
<proteinExistence type="predicted"/>
<feature type="domain" description="Fibronectin type-III" evidence="3">
    <location>
        <begin position="230"/>
        <end position="325"/>
    </location>
</feature>
<feature type="domain" description="Fibronectin type-III" evidence="3">
    <location>
        <begin position="2054"/>
        <end position="2157"/>
    </location>
</feature>
<dbReference type="PROSITE" id="PS50853">
    <property type="entry name" value="FN3"/>
    <property type="match status" value="31"/>
</dbReference>
<feature type="domain" description="Fibronectin type-III" evidence="3">
    <location>
        <begin position="2769"/>
        <end position="2863"/>
    </location>
</feature>
<reference evidence="4" key="1">
    <citation type="submission" date="2014-12" db="EMBL/GenBank/DDBJ databases">
        <title>Insight into the proteome of Arion vulgaris.</title>
        <authorList>
            <person name="Aradska J."/>
            <person name="Bulat T."/>
            <person name="Smidak R."/>
            <person name="Sarate P."/>
            <person name="Gangsoo J."/>
            <person name="Sialana F."/>
            <person name="Bilban M."/>
            <person name="Lubec G."/>
        </authorList>
    </citation>
    <scope>NUCLEOTIDE SEQUENCE</scope>
    <source>
        <tissue evidence="4">Skin</tissue>
    </source>
</reference>
<feature type="domain" description="Fibronectin type-III" evidence="3">
    <location>
        <begin position="1754"/>
        <end position="1847"/>
    </location>
</feature>
<dbReference type="PANTHER" id="PTHR14340">
    <property type="entry name" value="MICROFIBRIL-ASSOCIATED GLYCOPROTEIN 3"/>
    <property type="match status" value="1"/>
</dbReference>
<dbReference type="FunFam" id="2.60.40.10:FF:000160">
    <property type="entry name" value="Titin a"/>
    <property type="match status" value="1"/>
</dbReference>
<dbReference type="Pfam" id="PF00041">
    <property type="entry name" value="fn3"/>
    <property type="match status" value="30"/>
</dbReference>
<dbReference type="InterPro" id="IPR003961">
    <property type="entry name" value="FN3_dom"/>
</dbReference>
<feature type="compositionally biased region" description="Basic and acidic residues" evidence="2">
    <location>
        <begin position="418"/>
        <end position="428"/>
    </location>
</feature>
<feature type="region of interest" description="Disordered" evidence="2">
    <location>
        <begin position="1836"/>
        <end position="1859"/>
    </location>
</feature>
<feature type="region of interest" description="Disordered" evidence="2">
    <location>
        <begin position="418"/>
        <end position="438"/>
    </location>
</feature>
<feature type="non-terminal residue" evidence="4">
    <location>
        <position position="1"/>
    </location>
</feature>
<accession>A0A0B7BTH9</accession>
<feature type="compositionally biased region" description="Basic and acidic residues" evidence="2">
    <location>
        <begin position="318"/>
        <end position="327"/>
    </location>
</feature>
<keyword evidence="1" id="KW-0393">Immunoglobulin domain</keyword>
<feature type="domain" description="Fibronectin type-III" evidence="3">
    <location>
        <begin position="534"/>
        <end position="630"/>
    </location>
</feature>
<feature type="region of interest" description="Disordered" evidence="2">
    <location>
        <begin position="2445"/>
        <end position="2464"/>
    </location>
</feature>
<feature type="domain" description="Fibronectin type-III" evidence="3">
    <location>
        <begin position="433"/>
        <end position="528"/>
    </location>
</feature>
<feature type="region of interest" description="Disordered" evidence="2">
    <location>
        <begin position="318"/>
        <end position="341"/>
    </location>
</feature>
<dbReference type="FunFam" id="2.60.40.10:FF:000003">
    <property type="entry name" value="Titin isoform E"/>
    <property type="match status" value="7"/>
</dbReference>
<dbReference type="PANTHER" id="PTHR14340:SF9">
    <property type="entry name" value="FIBRONECTIN TYPE-III DOMAIN-CONTAINING PROTEIN"/>
    <property type="match status" value="1"/>
</dbReference>
<feature type="domain" description="Fibronectin type-III" evidence="3">
    <location>
        <begin position="2363"/>
        <end position="2457"/>
    </location>
</feature>
<feature type="region of interest" description="Disordered" evidence="2">
    <location>
        <begin position="1"/>
        <end position="31"/>
    </location>
</feature>
<sequence length="3138" mass="346206">NAEGQSAPLEGKETAKPTKKVTPPGPPQDLRAARIGADYVTLEWKQPSENGNSKITGYRVEKCEEMSDNWKKVTELKSLDTTFKVTDLKENVGYYFAVAAKNEAGYGETCETDALIKPKKPEGPPQPPVGPIVLSDLDKTTVTLAWKPPVSDGGSDLTSYIIERREVPRTQWTKLDTCSPDKTTITTRNLVEGSEYYFRVCAENKHGHSEWLETENSVKMRSPYEKPSRPIGPLEMKDLSEKSVTLSWNPPESDGGTPITSYIIESRPSARSTWSPIGQVKGDVLSFTAADLREGTEYHFRVSAVNIEGQSPALEAKDTVKPEKKIEPPGPPTSLKSSKVGPDFINLEWKPPTENGGSKITSYKVEKCEEDGDNWVKVAEIPSFDTNYKVTDLKDTTSYLFAVSAKNSIGYGPPCETDKGIKPKRPEGKPSSPVGPLIVKDIEKTSVTLEWKPPTDDGGSPLTGFIIEKKEATRPSWTQLERVSPDKTSFVVRNLLEGSGYQFRVSAENKHGVSEPLVTDTTVQPKSKFDKPSKPQGPIEFSDLDESSVTLLWKAPSSDGGKPIKNYILEYRDVRRPTWMKAGSVPSDTTSFKMEKLIEGNEYMFRVAAVNDEGEGQPLESTETIKAQKPATTPGAPTNLKVKDIGKDFVNIEWSPPKSDGGNKITGYSLLVKEEGSDEWKEVAKVGPLDSSFKFKDLSDKKKYIFAVVAENKLGQGQRLETDTAVRPKKPATKPSPPVGPIKFTDISRSSVTVTWQPAEDDGGDFIKGYVLEYHETWKSTWSPVTVTSPDITSYCVQKLKEGQEYVFRVLAENSVGRSLPLESDPVTPKHPFGPPSAPEGPLETSDITSTTVSLSWKPPKSDGGQPLTAYIVERKDTKRTGWILVEKISPNLTSYTVQNLTTGVDYYFRVTAENSEGVSPPLETTVTVRPIRQPGVPSSPKGPVRLSDFTDSSVSLNWLHPEDDGGSDLTKYLIQIRVGDNEWADLTTVEGFTTKYKVPNLKEGTEYAFRVLALNKLGQSKPLESDRIVLEKPPEKPSSPEPPLTMTDFDKTSLTLTWGPSKSDGGSPILHYVLEKRESWKSSWQHVAKVKPVKPDEKLTHSAAGLKEDQEYHFRVFAENSVGASKPIESDTGYKPRKPFTAPSVPTGPIRLEDITETSLTLDWLLPKEDGGSPVTGYIIKMSENGEDFKDIGRTEGKDTRFKVKDLKTGAKHIFQVVAENKVGKSKPLESDTVVPKKKASKPSKPVGPIIILEVTRSSATIEWKAPEDDGGEPLKNYLIEKKEALRTSWTRVDKISPDVTNFCVQNLTEGAEYYFRVFAENKVGTSEPLEMDKPVKIKRPFDVPSVCLGPLKVTDVTDKSAQLSWKAPESTGGIPITGYIVQFRETRRSTWTTFKEISADETSITLTGLASDSEYIAQVMAVNKEGHGPALSSEPIRPQKILAVPSVPKSLYVRNIGKDNLTLEWAAPESDGGSHIKRYIVEKSRKGSDKWEKVASVDSYKNYQQVSDLEQEVEWLFAVSAENEVGVGEKGITSKSVKLDKPIEPPSPPVGPLELSDITKRSGRVSWKHSQNDGGAPISHYIVEKRDAWKTSWLPVERVSGDKLTCELTHLQEGQEVFVRVVAENVAGQSKALEGESPLVPKSPYNKPSAPESLTAVDVSSNSATLQWKVPSDTGGLPILSYLIERRDKRWGSWIKAGTTKGDVTSLNVLQLLEGAEYFFRVSAENEEGFGPSAELAEAVVPVKEPGAPERPVGPIRFSDVGANNLIMEWLPPRDNGGAPITAYKVEVSSKQDVWTEVTITDADVTKIKVKDLTEDLKVWFRVTAFNKVGASKPLDSDSVVPQRQKGPPGTPTRPFTAKVLSRDSVALEWGPPEEDGGSAITGYIIEKREALKVSWSRAEKTLTDSCKTTLKNLVDGNDIFFRVATVNKLGTSEFLEMDRPVVLKSPFDVPSPPEAPLKIVTVTQDSCDLEWQPPKHDGGSPIINYAVEIRESRRNMWGRAGTTKGDTTKFTARNLVVNNEYYFRIRAVNAEGESQPLEGTESVIPRIKQDPPGKPTSISVPRSTEDGLTVEWKPPTNDGGARVKKYILKMKEDTPTASWLDVGTTDGFKTAITVPNLDADKKYLFKVAAENDVGLGEYIETDKSAAPIKAIKPPSAPQNLRLTDIQRDCASIAWDHSKSDGGSPITNYIVEKKESWKSTWAHVDRVKSVITSLEVLYLTEGTSFNLRVMAENISGISEPAVLEEPVVPQSPYKPPSSPVGPLEATNVTSTSATISWKPPEKDGGLPLKKYTIERRDAKRQAWMKVDSVKPNVHSYEITGLVEGNHYVFRVFAENAEGVSSPLESDVPVTCRRAPEKPGSPSGKLRASKITADSVTLDWLPPLDDGGSPLTAYIIEAFDSKSKDWKTVAEVDPNSTRHLVRNLTEGEDYKFRISAQNAIGRSKPVETETAVTPSRPLEPPGAPCGPLTAENISRDSIHLSWQPPLDDGGSPVTGYIVDKLDIQRGGWVRAARMPGNNTNCVVSGLTTDHDYNFRVYAENKIGAGEPLDMKASIKCKSKFNVPSSPRDFKVSDITDESVQLDWSAPETDGGCELLGYLIEKREAGRQQWSRVGYADAKTTSMTAHNLLEGRPYTFRVIAENQEGLSEPLTLQKPVTPMKPIEPPSSPQDVECVHLDRQSVTLQWKKPRYDGGAQITGYIVEKREGRAASWVPAEETDSSKSKCTVKNLIEGFEYEFRVRAQNSAGLGEPGYLTAPVVPARPLEKPSAPNGPLEASNITEESVTLTWFKPDADGGTPITNYIIEKSDARRPKWVRMDSVPAGETTFKAENLLEGVQYKFRVMAENKVGVSEPLEIYETVTPKCPYGPPSSPVGPIKTLQITRDSATVQWKPPTSDGGSPITNYIIERRDEGKRSWMYCGRTESNITIFTFSALYENKEYFFRIFAENKYGRSKPLESEIAVIPKRIFDKPSPPAHLRAEKIDLDSLTLVWSPPDDDDGTITKYVLEQRLADSDKWEKLAEVPGKTKWFMVNKLPPGQSLLFRVSAENPAGRSQPTELSSPVTLKVIKEKPKPPKKAPVVEEIGVNFVCLSWMPPESDGGSPITGYILERLDISGKSWLPVTKHPIKETTYKVTDLKDN</sequence>
<dbReference type="FunFam" id="2.60.40.10:FF:000056">
    <property type="entry name" value="twitchin isoform X4"/>
    <property type="match status" value="8"/>
</dbReference>
<feature type="domain" description="Fibronectin type-III" evidence="3">
    <location>
        <begin position="26"/>
        <end position="121"/>
    </location>
</feature>
<feature type="region of interest" description="Disordered" evidence="2">
    <location>
        <begin position="2048"/>
        <end position="2071"/>
    </location>
</feature>
<dbReference type="CDD" id="cd00063">
    <property type="entry name" value="FN3"/>
    <property type="match status" value="31"/>
</dbReference>
<feature type="domain" description="Fibronectin type-III" evidence="3">
    <location>
        <begin position="2972"/>
        <end position="3066"/>
    </location>
</feature>